<evidence type="ECO:0000313" key="1">
    <source>
        <dbReference type="EMBL" id="MCI18569.1"/>
    </source>
</evidence>
<keyword evidence="1" id="KW-0067">ATP-binding</keyword>
<name>A0A392Q3Z8_9FABA</name>
<keyword evidence="2" id="KW-1185">Reference proteome</keyword>
<dbReference type="Proteomes" id="UP000265520">
    <property type="component" value="Unassembled WGS sequence"/>
</dbReference>
<accession>A0A392Q3Z8</accession>
<keyword evidence="1" id="KW-0547">Nucleotide-binding</keyword>
<keyword evidence="1" id="KW-0347">Helicase</keyword>
<keyword evidence="1" id="KW-0378">Hydrolase</keyword>
<comment type="caution">
    <text evidence="1">The sequence shown here is derived from an EMBL/GenBank/DDBJ whole genome shotgun (WGS) entry which is preliminary data.</text>
</comment>
<sequence>MFLAWFDANRMYHGGRDLTYSEFPTRFVYYKDETRWKPRQVGDQIGRLQYTPPGVGDLYYLRLLLTRQRGCMSYKCLRTVNGRTYDMYKEACYALDLLADDTEFIDAIVEASEMYSGHQLRSLFVYLILEGDTYRCQVFCLSF</sequence>
<reference evidence="1 2" key="1">
    <citation type="journal article" date="2018" name="Front. Plant Sci.">
        <title>Red Clover (Trifolium pratense) and Zigzag Clover (T. medium) - A Picture of Genomic Similarities and Differences.</title>
        <authorList>
            <person name="Dluhosova J."/>
            <person name="Istvanek J."/>
            <person name="Nedelnik J."/>
            <person name="Repkova J."/>
        </authorList>
    </citation>
    <scope>NUCLEOTIDE SEQUENCE [LARGE SCALE GENOMIC DNA]</scope>
    <source>
        <strain evidence="2">cv. 10/8</strain>
        <tissue evidence="1">Leaf</tissue>
    </source>
</reference>
<proteinExistence type="predicted"/>
<organism evidence="1 2">
    <name type="scientific">Trifolium medium</name>
    <dbReference type="NCBI Taxonomy" id="97028"/>
    <lineage>
        <taxon>Eukaryota</taxon>
        <taxon>Viridiplantae</taxon>
        <taxon>Streptophyta</taxon>
        <taxon>Embryophyta</taxon>
        <taxon>Tracheophyta</taxon>
        <taxon>Spermatophyta</taxon>
        <taxon>Magnoliopsida</taxon>
        <taxon>eudicotyledons</taxon>
        <taxon>Gunneridae</taxon>
        <taxon>Pentapetalae</taxon>
        <taxon>rosids</taxon>
        <taxon>fabids</taxon>
        <taxon>Fabales</taxon>
        <taxon>Fabaceae</taxon>
        <taxon>Papilionoideae</taxon>
        <taxon>50 kb inversion clade</taxon>
        <taxon>NPAAA clade</taxon>
        <taxon>Hologalegina</taxon>
        <taxon>IRL clade</taxon>
        <taxon>Trifolieae</taxon>
        <taxon>Trifolium</taxon>
    </lineage>
</organism>
<evidence type="ECO:0000313" key="2">
    <source>
        <dbReference type="Proteomes" id="UP000265520"/>
    </source>
</evidence>
<dbReference type="AlphaFoldDB" id="A0A392Q3Z8"/>
<protein>
    <submittedName>
        <fullName evidence="1">ATP-dependent DNA helicase PIF1</fullName>
    </submittedName>
</protein>
<dbReference type="PANTHER" id="PTHR10492">
    <property type="match status" value="1"/>
</dbReference>
<dbReference type="GO" id="GO:0004386">
    <property type="term" value="F:helicase activity"/>
    <property type="evidence" value="ECO:0007669"/>
    <property type="project" value="UniProtKB-KW"/>
</dbReference>
<dbReference type="PANTHER" id="PTHR10492:SF74">
    <property type="entry name" value="ATP-DEPENDENT DNA HELICASE"/>
    <property type="match status" value="1"/>
</dbReference>
<dbReference type="EMBL" id="LXQA010110769">
    <property type="protein sequence ID" value="MCI18569.1"/>
    <property type="molecule type" value="Genomic_DNA"/>
</dbReference>